<evidence type="ECO:0008006" key="3">
    <source>
        <dbReference type="Google" id="ProtNLM"/>
    </source>
</evidence>
<dbReference type="AlphaFoldDB" id="A0A413SPB9"/>
<dbReference type="Proteomes" id="UP000284465">
    <property type="component" value="Unassembled WGS sequence"/>
</dbReference>
<name>A0A413SPB9_9FIRM</name>
<gene>
    <name evidence="1" type="ORF">DW927_03010</name>
</gene>
<evidence type="ECO:0000313" key="2">
    <source>
        <dbReference type="Proteomes" id="UP000284465"/>
    </source>
</evidence>
<evidence type="ECO:0000313" key="1">
    <source>
        <dbReference type="EMBL" id="RHA69795.1"/>
    </source>
</evidence>
<protein>
    <recommendedName>
        <fullName evidence="3">ImmA/IrrE family metallo-endopeptidase</fullName>
    </recommendedName>
</protein>
<accession>A0A413SPB9</accession>
<comment type="caution">
    <text evidence="1">The sequence shown here is derived from an EMBL/GenBank/DDBJ whole genome shotgun (WGS) entry which is preliminary data.</text>
</comment>
<dbReference type="RefSeq" id="WP_118590257.1">
    <property type="nucleotide sequence ID" value="NZ_QSFP01000002.1"/>
</dbReference>
<sequence>MKNMKVNILGTEYSIETHKVSEDEYMQKNRLAGYCGEEDKKIIIADMSEEEYFTGMDEKSQKKYWRKVCRHEIIHAFFNESGLSDSSNCYDGAWAKNEEMVDWFAIQSPKIFAAYQSLEILGE</sequence>
<organism evidence="1 2">
    <name type="scientific">Roseburia intestinalis</name>
    <dbReference type="NCBI Taxonomy" id="166486"/>
    <lineage>
        <taxon>Bacteria</taxon>
        <taxon>Bacillati</taxon>
        <taxon>Bacillota</taxon>
        <taxon>Clostridia</taxon>
        <taxon>Lachnospirales</taxon>
        <taxon>Lachnospiraceae</taxon>
        <taxon>Roseburia</taxon>
    </lineage>
</organism>
<reference evidence="1 2" key="1">
    <citation type="submission" date="2018-08" db="EMBL/GenBank/DDBJ databases">
        <title>A genome reference for cultivated species of the human gut microbiota.</title>
        <authorList>
            <person name="Zou Y."/>
            <person name="Xue W."/>
            <person name="Luo G."/>
        </authorList>
    </citation>
    <scope>NUCLEOTIDE SEQUENCE [LARGE SCALE GENOMIC DNA]</scope>
    <source>
        <strain evidence="1 2">AM43-11</strain>
    </source>
</reference>
<proteinExistence type="predicted"/>
<dbReference type="EMBL" id="QSFP01000002">
    <property type="protein sequence ID" value="RHA69795.1"/>
    <property type="molecule type" value="Genomic_DNA"/>
</dbReference>